<feature type="region of interest" description="Disordered" evidence="1">
    <location>
        <begin position="52"/>
        <end position="85"/>
    </location>
</feature>
<evidence type="ECO:0000256" key="2">
    <source>
        <dbReference type="SAM" id="SignalP"/>
    </source>
</evidence>
<feature type="signal peptide" evidence="2">
    <location>
        <begin position="1"/>
        <end position="20"/>
    </location>
</feature>
<dbReference type="EMBL" id="BDGG01000015">
    <property type="protein sequence ID" value="GAV07465.1"/>
    <property type="molecule type" value="Genomic_DNA"/>
</dbReference>
<evidence type="ECO:0000256" key="1">
    <source>
        <dbReference type="SAM" id="MobiDB-lite"/>
    </source>
</evidence>
<dbReference type="OrthoDB" id="10659176at2759"/>
<evidence type="ECO:0008006" key="5">
    <source>
        <dbReference type="Google" id="ProtNLM"/>
    </source>
</evidence>
<evidence type="ECO:0000313" key="4">
    <source>
        <dbReference type="Proteomes" id="UP000186922"/>
    </source>
</evidence>
<proteinExistence type="predicted"/>
<gene>
    <name evidence="3" type="primary">RvY_17295-1</name>
    <name evidence="3" type="synonym">RvY_17295.1</name>
    <name evidence="3" type="ORF">RvY_17295</name>
</gene>
<evidence type="ECO:0000313" key="3">
    <source>
        <dbReference type="EMBL" id="GAV07465.1"/>
    </source>
</evidence>
<accession>A0A1D1W1M2</accession>
<feature type="compositionally biased region" description="Low complexity" evidence="1">
    <location>
        <begin position="54"/>
        <end position="64"/>
    </location>
</feature>
<dbReference type="Proteomes" id="UP000186922">
    <property type="component" value="Unassembled WGS sequence"/>
</dbReference>
<name>A0A1D1W1M2_RAMVA</name>
<organism evidence="3 4">
    <name type="scientific">Ramazzottius varieornatus</name>
    <name type="common">Water bear</name>
    <name type="synonym">Tardigrade</name>
    <dbReference type="NCBI Taxonomy" id="947166"/>
    <lineage>
        <taxon>Eukaryota</taxon>
        <taxon>Metazoa</taxon>
        <taxon>Ecdysozoa</taxon>
        <taxon>Tardigrada</taxon>
        <taxon>Eutardigrada</taxon>
        <taxon>Parachela</taxon>
        <taxon>Hypsibioidea</taxon>
        <taxon>Ramazzottiidae</taxon>
        <taxon>Ramazzottius</taxon>
    </lineage>
</organism>
<feature type="chain" id="PRO_5008899120" description="Kazal-like domain-containing protein" evidence="2">
    <location>
        <begin position="21"/>
        <end position="228"/>
    </location>
</feature>
<keyword evidence="4" id="KW-1185">Reference proteome</keyword>
<comment type="caution">
    <text evidence="3">The sequence shown here is derived from an EMBL/GenBank/DDBJ whole genome shotgun (WGS) entry which is preliminary data.</text>
</comment>
<protein>
    <recommendedName>
        <fullName evidence="5">Kazal-like domain-containing protein</fullName>
    </recommendedName>
</protein>
<sequence length="228" mass="24890">MGSPRLVLSALLCLFVFTSAGSFAQNPVEATTEVSLALEGSPPNCICPAIPVATTTTTTTTTPRPGRPWRPRPPSSHPSRRPTHLCGNDGRNYTTFCAFINAQALNNSLGLRLCAGQNVPNFPNFDRPGHFNGNRPGQFSSHRPRPPFDFPLVFPGFENCNATASLYRHPEPRVCLTNDRDVRIREAQRVLRANTIVGVRCLGCCPCTLRCPPAFIAGYPAVRPSGRY</sequence>
<keyword evidence="2" id="KW-0732">Signal</keyword>
<reference evidence="3 4" key="1">
    <citation type="journal article" date="2016" name="Nat. Commun.">
        <title>Extremotolerant tardigrade genome and improved radiotolerance of human cultured cells by tardigrade-unique protein.</title>
        <authorList>
            <person name="Hashimoto T."/>
            <person name="Horikawa D.D."/>
            <person name="Saito Y."/>
            <person name="Kuwahara H."/>
            <person name="Kozuka-Hata H."/>
            <person name="Shin-I T."/>
            <person name="Minakuchi Y."/>
            <person name="Ohishi K."/>
            <person name="Motoyama A."/>
            <person name="Aizu T."/>
            <person name="Enomoto A."/>
            <person name="Kondo K."/>
            <person name="Tanaka S."/>
            <person name="Hara Y."/>
            <person name="Koshikawa S."/>
            <person name="Sagara H."/>
            <person name="Miura T."/>
            <person name="Yokobori S."/>
            <person name="Miyagawa K."/>
            <person name="Suzuki Y."/>
            <person name="Kubo T."/>
            <person name="Oyama M."/>
            <person name="Kohara Y."/>
            <person name="Fujiyama A."/>
            <person name="Arakawa K."/>
            <person name="Katayama T."/>
            <person name="Toyoda A."/>
            <person name="Kunieda T."/>
        </authorList>
    </citation>
    <scope>NUCLEOTIDE SEQUENCE [LARGE SCALE GENOMIC DNA]</scope>
    <source>
        <strain evidence="3 4">YOKOZUNA-1</strain>
    </source>
</reference>
<feature type="compositionally biased region" description="Pro residues" evidence="1">
    <location>
        <begin position="65"/>
        <end position="76"/>
    </location>
</feature>
<dbReference type="AlphaFoldDB" id="A0A1D1W1M2"/>